<protein>
    <recommendedName>
        <fullName evidence="5">DUF434 domain-containing protein</fullName>
    </recommendedName>
</protein>
<evidence type="ECO:0000259" key="1">
    <source>
        <dbReference type="Pfam" id="PF04256"/>
    </source>
</evidence>
<dbReference type="PANTHER" id="PTHR42252">
    <property type="entry name" value="DUF5616 DOMAIN-CONTAINING PROTEIN"/>
    <property type="match status" value="1"/>
</dbReference>
<name>A0A1B9F7I0_9BACT</name>
<feature type="domain" description="DUF5616" evidence="2">
    <location>
        <begin position="68"/>
        <end position="203"/>
    </location>
</feature>
<dbReference type="InterPro" id="IPR041652">
    <property type="entry name" value="DUF5616"/>
</dbReference>
<evidence type="ECO:0000259" key="2">
    <source>
        <dbReference type="Pfam" id="PF18481"/>
    </source>
</evidence>
<evidence type="ECO:0000313" key="3">
    <source>
        <dbReference type="EMBL" id="OCC15804.1"/>
    </source>
</evidence>
<dbReference type="EMBL" id="MAGO01000003">
    <property type="protein sequence ID" value="OCC15804.1"/>
    <property type="molecule type" value="Genomic_DNA"/>
</dbReference>
<proteinExistence type="predicted"/>
<feature type="domain" description="DUF434" evidence="1">
    <location>
        <begin position="8"/>
        <end position="62"/>
    </location>
</feature>
<dbReference type="Proteomes" id="UP000093080">
    <property type="component" value="Unassembled WGS sequence"/>
</dbReference>
<organism evidence="3 4">
    <name type="scientific">Dissulfuribacter thermophilus</name>
    <dbReference type="NCBI Taxonomy" id="1156395"/>
    <lineage>
        <taxon>Bacteria</taxon>
        <taxon>Pseudomonadati</taxon>
        <taxon>Thermodesulfobacteriota</taxon>
        <taxon>Dissulfuribacteria</taxon>
        <taxon>Dissulfuribacterales</taxon>
        <taxon>Dissulfuribacteraceae</taxon>
        <taxon>Dissulfuribacter</taxon>
    </lineage>
</organism>
<gene>
    <name evidence="3" type="ORF">DBT_0729</name>
</gene>
<dbReference type="STRING" id="1156395.DBT_0729"/>
<evidence type="ECO:0008006" key="5">
    <source>
        <dbReference type="Google" id="ProtNLM"/>
    </source>
</evidence>
<sequence>MKHLRLERLKPAAIELRFLLSHGYPRKSCVEFVGNHHQLTREERNVLFRGVFSKKDVEAIKKSKIPLKHLENKMLFIDGYNVTITIENALKGNPIIKGNDGVIRDISCTFRGFRQSELTQQAWDLICALINRYSPKKTIVLLDKPYSRSGDFACSLRKWFKKWKLDGAVLLSSRVDLKLKYAHGIRATSDSTILIRGGPSIDISGHIAIRKLRRVPLIVP</sequence>
<dbReference type="Pfam" id="PF04256">
    <property type="entry name" value="DUF434"/>
    <property type="match status" value="1"/>
</dbReference>
<dbReference type="Pfam" id="PF18481">
    <property type="entry name" value="DUF5616"/>
    <property type="match status" value="1"/>
</dbReference>
<accession>A0A1B9F7I0</accession>
<keyword evidence="4" id="KW-1185">Reference proteome</keyword>
<dbReference type="RefSeq" id="WP_067616461.1">
    <property type="nucleotide sequence ID" value="NZ_MAGO01000003.1"/>
</dbReference>
<dbReference type="OrthoDB" id="5503612at2"/>
<evidence type="ECO:0000313" key="4">
    <source>
        <dbReference type="Proteomes" id="UP000093080"/>
    </source>
</evidence>
<reference evidence="3 4" key="1">
    <citation type="submission" date="2016-06" db="EMBL/GenBank/DDBJ databases">
        <title>Respiratory ammonification of nitrate coupled to the oxidation of elemental sulfur in deep-sea autotrophic thermophilic bacteria.</title>
        <authorList>
            <person name="Slobodkina G.B."/>
            <person name="Mardanov A.V."/>
            <person name="Ravin N.V."/>
            <person name="Frolova A.A."/>
            <person name="Viryasiv M.B."/>
            <person name="Chernyh N.A."/>
            <person name="Bonch-Osmolovskaya E.A."/>
            <person name="Slobodkin A.I."/>
        </authorList>
    </citation>
    <scope>NUCLEOTIDE SEQUENCE [LARGE SCALE GENOMIC DNA]</scope>
    <source>
        <strain evidence="3 4">S69</strain>
    </source>
</reference>
<dbReference type="PANTHER" id="PTHR42252:SF1">
    <property type="entry name" value="DUF434 DOMAIN-CONTAINING PROTEIN"/>
    <property type="match status" value="1"/>
</dbReference>
<comment type="caution">
    <text evidence="3">The sequence shown here is derived from an EMBL/GenBank/DDBJ whole genome shotgun (WGS) entry which is preliminary data.</text>
</comment>
<dbReference type="AlphaFoldDB" id="A0A1B9F7I0"/>
<dbReference type="InterPro" id="IPR007368">
    <property type="entry name" value="DUF434"/>
</dbReference>